<name>A0AA39GWT9_9BILA</name>
<dbReference type="PROSITE" id="PS51670">
    <property type="entry name" value="SHKT"/>
    <property type="match status" value="1"/>
</dbReference>
<dbReference type="AlphaFoldDB" id="A0AA39GWT9"/>
<keyword evidence="4" id="KW-1185">Reference proteome</keyword>
<dbReference type="EMBL" id="JAUCMV010000005">
    <property type="protein sequence ID" value="KAK0394634.1"/>
    <property type="molecule type" value="Genomic_DNA"/>
</dbReference>
<comment type="caution">
    <text evidence="3">The sequence shown here is derived from an EMBL/GenBank/DDBJ whole genome shotgun (WGS) entry which is preliminary data.</text>
</comment>
<dbReference type="Gene3D" id="1.10.10.1940">
    <property type="match status" value="1"/>
</dbReference>
<dbReference type="Proteomes" id="UP001175271">
    <property type="component" value="Unassembled WGS sequence"/>
</dbReference>
<dbReference type="Pfam" id="PF01549">
    <property type="entry name" value="ShK"/>
    <property type="match status" value="1"/>
</dbReference>
<evidence type="ECO:0000313" key="4">
    <source>
        <dbReference type="Proteomes" id="UP001175271"/>
    </source>
</evidence>
<evidence type="ECO:0000313" key="3">
    <source>
        <dbReference type="EMBL" id="KAK0394634.1"/>
    </source>
</evidence>
<organism evidence="3 4">
    <name type="scientific">Steinernema hermaphroditum</name>
    <dbReference type="NCBI Taxonomy" id="289476"/>
    <lineage>
        <taxon>Eukaryota</taxon>
        <taxon>Metazoa</taxon>
        <taxon>Ecdysozoa</taxon>
        <taxon>Nematoda</taxon>
        <taxon>Chromadorea</taxon>
        <taxon>Rhabditida</taxon>
        <taxon>Tylenchina</taxon>
        <taxon>Panagrolaimomorpha</taxon>
        <taxon>Strongyloidoidea</taxon>
        <taxon>Steinernematidae</taxon>
        <taxon>Steinernema</taxon>
    </lineage>
</organism>
<accession>A0AA39GWT9</accession>
<sequence length="99" mass="10983">MFPRNLTWTNDLCVENSPSCADINIDCVNKTYLCDNPVYCDFMTQQCSKTCGRCAAGGIEGNTAANRQDRALPSEGLSMLKGIQSPTTWNSQTKRVRQQ</sequence>
<gene>
    <name evidence="3" type="ORF">QR680_000850</name>
</gene>
<evidence type="ECO:0000259" key="2">
    <source>
        <dbReference type="PROSITE" id="PS51670"/>
    </source>
</evidence>
<keyword evidence="1" id="KW-1015">Disulfide bond</keyword>
<feature type="disulfide bond" evidence="1">
    <location>
        <begin position="20"/>
        <end position="54"/>
    </location>
</feature>
<dbReference type="SMART" id="SM00254">
    <property type="entry name" value="ShKT"/>
    <property type="match status" value="1"/>
</dbReference>
<proteinExistence type="predicted"/>
<reference evidence="3" key="1">
    <citation type="submission" date="2023-06" db="EMBL/GenBank/DDBJ databases">
        <title>Genomic analysis of the entomopathogenic nematode Steinernema hermaphroditum.</title>
        <authorList>
            <person name="Schwarz E.M."/>
            <person name="Heppert J.K."/>
            <person name="Baniya A."/>
            <person name="Schwartz H.T."/>
            <person name="Tan C.-H."/>
            <person name="Antoshechkin I."/>
            <person name="Sternberg P.W."/>
            <person name="Goodrich-Blair H."/>
            <person name="Dillman A.R."/>
        </authorList>
    </citation>
    <scope>NUCLEOTIDE SEQUENCE</scope>
    <source>
        <strain evidence="3">PS9179</strain>
        <tissue evidence="3">Whole animal</tissue>
    </source>
</reference>
<dbReference type="InterPro" id="IPR003582">
    <property type="entry name" value="ShKT_dom"/>
</dbReference>
<evidence type="ECO:0000256" key="1">
    <source>
        <dbReference type="PROSITE-ProRule" id="PRU01005"/>
    </source>
</evidence>
<feature type="domain" description="ShKT" evidence="2">
    <location>
        <begin position="20"/>
        <end position="54"/>
    </location>
</feature>
<comment type="caution">
    <text evidence="1">Lacks conserved residue(s) required for the propagation of feature annotation.</text>
</comment>
<protein>
    <recommendedName>
        <fullName evidence="2">ShKT domain-containing protein</fullName>
    </recommendedName>
</protein>